<evidence type="ECO:0000259" key="5">
    <source>
        <dbReference type="PROSITE" id="PS51935"/>
    </source>
</evidence>
<dbReference type="Pfam" id="PF18348">
    <property type="entry name" value="SH3_16"/>
    <property type="match status" value="1"/>
</dbReference>
<dbReference type="PATRIC" id="fig|1300348.6.peg.47"/>
<comment type="similarity">
    <text evidence="1">Belongs to the peptidase C40 family.</text>
</comment>
<keyword evidence="2" id="KW-0645">Protease</keyword>
<accession>A0A0M9CEV1</accession>
<evidence type="ECO:0000313" key="9">
    <source>
        <dbReference type="Proteomes" id="UP000183071"/>
    </source>
</evidence>
<dbReference type="EMBL" id="FNUE01000002">
    <property type="protein sequence ID" value="SEE59474.1"/>
    <property type="molecule type" value="Genomic_DNA"/>
</dbReference>
<dbReference type="Proteomes" id="UP000183071">
    <property type="component" value="Unassembled WGS sequence"/>
</dbReference>
<evidence type="ECO:0000313" key="6">
    <source>
        <dbReference type="EMBL" id="KOY50485.1"/>
    </source>
</evidence>
<dbReference type="STRING" id="1300348.I602_45"/>
<evidence type="ECO:0000256" key="4">
    <source>
        <dbReference type="ARBA" id="ARBA00022807"/>
    </source>
</evidence>
<dbReference type="GO" id="GO:0008234">
    <property type="term" value="F:cysteine-type peptidase activity"/>
    <property type="evidence" value="ECO:0007669"/>
    <property type="project" value="UniProtKB-KW"/>
</dbReference>
<dbReference type="InterPro" id="IPR038765">
    <property type="entry name" value="Papain-like_cys_pep_sf"/>
</dbReference>
<dbReference type="GO" id="GO:0006508">
    <property type="term" value="P:proteolysis"/>
    <property type="evidence" value="ECO:0007669"/>
    <property type="project" value="UniProtKB-KW"/>
</dbReference>
<dbReference type="InterPro" id="IPR041382">
    <property type="entry name" value="SH3_16"/>
</dbReference>
<organism evidence="6 8">
    <name type="scientific">Polaribacter dokdonensis DSW-5</name>
    <dbReference type="NCBI Taxonomy" id="1300348"/>
    <lineage>
        <taxon>Bacteria</taxon>
        <taxon>Pseudomonadati</taxon>
        <taxon>Bacteroidota</taxon>
        <taxon>Flavobacteriia</taxon>
        <taxon>Flavobacteriales</taxon>
        <taxon>Flavobacteriaceae</taxon>
    </lineage>
</organism>
<protein>
    <submittedName>
        <fullName evidence="6">NlpC/P60 family protein</fullName>
    </submittedName>
    <submittedName>
        <fullName evidence="7">SH3 domain-containing protein</fullName>
    </submittedName>
</protein>
<feature type="domain" description="NlpC/P60" evidence="5">
    <location>
        <begin position="127"/>
        <end position="252"/>
    </location>
</feature>
<comment type="caution">
    <text evidence="6">The sequence shown here is derived from an EMBL/GenBank/DDBJ whole genome shotgun (WGS) entry which is preliminary data.</text>
</comment>
<evidence type="ECO:0000313" key="7">
    <source>
        <dbReference type="EMBL" id="SEE59474.1"/>
    </source>
</evidence>
<dbReference type="SUPFAM" id="SSF54001">
    <property type="entry name" value="Cysteine proteinases"/>
    <property type="match status" value="1"/>
</dbReference>
<reference evidence="6 8" key="1">
    <citation type="submission" date="2015-07" db="EMBL/GenBank/DDBJ databases">
        <title>Genome of Polaribacter dokdonenesis DSW-5, isolated from seawater off Dokdo in Korea.</title>
        <authorList>
            <person name="Yoon K."/>
            <person name="Song J.Y."/>
            <person name="Kim J.F."/>
        </authorList>
    </citation>
    <scope>NUCLEOTIDE SEQUENCE [LARGE SCALE GENOMIC DNA]</scope>
    <source>
        <strain evidence="6 8">DSW-5</strain>
    </source>
</reference>
<dbReference type="PANTHER" id="PTHR47053:SF1">
    <property type="entry name" value="MUREIN DD-ENDOPEPTIDASE MEPH-RELATED"/>
    <property type="match status" value="1"/>
</dbReference>
<reference evidence="7 9" key="2">
    <citation type="submission" date="2016-10" db="EMBL/GenBank/DDBJ databases">
        <authorList>
            <person name="Varghese N."/>
            <person name="Submissions S."/>
        </authorList>
    </citation>
    <scope>NUCLEOTIDE SEQUENCE [LARGE SCALE GENOMIC DNA]</scope>
    <source>
        <strain evidence="7 9">DSW-5</strain>
    </source>
</reference>
<dbReference type="OrthoDB" id="9813368at2"/>
<dbReference type="Gene3D" id="3.90.1720.10">
    <property type="entry name" value="endopeptidase domain like (from Nostoc punctiforme)"/>
    <property type="match status" value="1"/>
</dbReference>
<dbReference type="Gene3D" id="2.30.30.40">
    <property type="entry name" value="SH3 Domains"/>
    <property type="match status" value="1"/>
</dbReference>
<dbReference type="EMBL" id="LGBR01000001">
    <property type="protein sequence ID" value="KOY50485.1"/>
    <property type="molecule type" value="Genomic_DNA"/>
</dbReference>
<proteinExistence type="inferred from homology"/>
<evidence type="ECO:0000256" key="1">
    <source>
        <dbReference type="ARBA" id="ARBA00007074"/>
    </source>
</evidence>
<evidence type="ECO:0000256" key="2">
    <source>
        <dbReference type="ARBA" id="ARBA00022670"/>
    </source>
</evidence>
<keyword evidence="4" id="KW-0788">Thiol protease</keyword>
<evidence type="ECO:0000313" key="8">
    <source>
        <dbReference type="Proteomes" id="UP000037716"/>
    </source>
</evidence>
<dbReference type="PANTHER" id="PTHR47053">
    <property type="entry name" value="MUREIN DD-ENDOPEPTIDASE MEPH-RELATED"/>
    <property type="match status" value="1"/>
</dbReference>
<gene>
    <name evidence="6" type="ORF">I602_45</name>
    <name evidence="7" type="ORF">SAMN05444353_2604</name>
</gene>
<dbReference type="Pfam" id="PF00877">
    <property type="entry name" value="NLPC_P60"/>
    <property type="match status" value="1"/>
</dbReference>
<dbReference type="AlphaFoldDB" id="A0A0M9CEV1"/>
<dbReference type="InterPro" id="IPR000064">
    <property type="entry name" value="NLP_P60_dom"/>
</dbReference>
<keyword evidence="9" id="KW-1185">Reference proteome</keyword>
<dbReference type="Proteomes" id="UP000037716">
    <property type="component" value="Unassembled WGS sequence"/>
</dbReference>
<name>A0A0M9CEV1_9FLAO</name>
<evidence type="ECO:0000256" key="3">
    <source>
        <dbReference type="ARBA" id="ARBA00022801"/>
    </source>
</evidence>
<dbReference type="RefSeq" id="WP_053972777.1">
    <property type="nucleotide sequence ID" value="NZ_FNUE01000002.1"/>
</dbReference>
<dbReference type="PROSITE" id="PS51935">
    <property type="entry name" value="NLPC_P60"/>
    <property type="match status" value="1"/>
</dbReference>
<dbReference type="InterPro" id="IPR051202">
    <property type="entry name" value="Peptidase_C40"/>
</dbReference>
<keyword evidence="3" id="KW-0378">Hydrolase</keyword>
<sequence length="255" mass="29360">MYGICNLSIVPLRAEPKDQSEMISQVLFGEYFEIIEKDKNWSKIKLAFDNCEGFIDNKQFKEIEYSEFQKLKESKEVYSGEVIDFISNVTKEFFTIPLGANLPNYNQQKFTLGNENYQFEGSILNKTLPKEEILQKAYVYLNTPYLWGGKTPFGIDCSGFTQMVYKLCGYKLLRNANEQATQGEVLSFIEESEPGDLAFFDNEEGEIIHVGIILNNYNIIHAHGKVRIDTLDHSGIFNADLQKHTHKLRVIKKII</sequence>